<dbReference type="Gene3D" id="2.40.70.10">
    <property type="entry name" value="Acid Proteases"/>
    <property type="match status" value="1"/>
</dbReference>
<evidence type="ECO:0000256" key="1">
    <source>
        <dbReference type="SAM" id="MobiDB-lite"/>
    </source>
</evidence>
<feature type="compositionally biased region" description="Basic and acidic residues" evidence="1">
    <location>
        <begin position="544"/>
        <end position="574"/>
    </location>
</feature>
<dbReference type="AlphaFoldDB" id="A0A3M7LXN2"/>
<keyword evidence="4" id="KW-1185">Reference proteome</keyword>
<evidence type="ECO:0000256" key="2">
    <source>
        <dbReference type="SAM" id="Phobius"/>
    </source>
</evidence>
<proteinExistence type="predicted"/>
<reference evidence="3 4" key="1">
    <citation type="journal article" date="2014" name="PLoS ONE">
        <title>De novo Genome Assembly of the Fungal Plant Pathogen Pyrenophora semeniperda.</title>
        <authorList>
            <person name="Soliai M.M."/>
            <person name="Meyer S.E."/>
            <person name="Udall J.A."/>
            <person name="Elzinga D.E."/>
            <person name="Hermansen R.A."/>
            <person name="Bodily P.M."/>
            <person name="Hart A.A."/>
            <person name="Coleman C.E."/>
        </authorList>
    </citation>
    <scope>NUCLEOTIDE SEQUENCE [LARGE SCALE GENOMIC DNA]</scope>
    <source>
        <strain evidence="3 4">CCB06</strain>
        <tissue evidence="3">Mycelium</tissue>
    </source>
</reference>
<accession>A0A3M7LXN2</accession>
<gene>
    <name evidence="3" type="ORF">GMOD_00002338</name>
</gene>
<feature type="transmembrane region" description="Helical" evidence="2">
    <location>
        <begin position="446"/>
        <end position="470"/>
    </location>
</feature>
<name>A0A3M7LXN2_9PLEO</name>
<keyword evidence="2" id="KW-0812">Transmembrane</keyword>
<evidence type="ECO:0000313" key="3">
    <source>
        <dbReference type="EMBL" id="RMZ66949.1"/>
    </source>
</evidence>
<keyword evidence="2" id="KW-0472">Membrane</keyword>
<protein>
    <submittedName>
        <fullName evidence="3">Aspartic-type endopeptidase</fullName>
    </submittedName>
</protein>
<keyword evidence="2" id="KW-1133">Transmembrane helix</keyword>
<feature type="region of interest" description="Disordered" evidence="1">
    <location>
        <begin position="477"/>
        <end position="574"/>
    </location>
</feature>
<dbReference type="EMBL" id="KE747809">
    <property type="protein sequence ID" value="RMZ66949.1"/>
    <property type="molecule type" value="Genomic_DNA"/>
</dbReference>
<feature type="compositionally biased region" description="Polar residues" evidence="1">
    <location>
        <begin position="490"/>
        <end position="507"/>
    </location>
</feature>
<dbReference type="InterPro" id="IPR021109">
    <property type="entry name" value="Peptidase_aspartic_dom_sf"/>
</dbReference>
<organism evidence="3 4">
    <name type="scientific">Pyrenophora seminiperda CCB06</name>
    <dbReference type="NCBI Taxonomy" id="1302712"/>
    <lineage>
        <taxon>Eukaryota</taxon>
        <taxon>Fungi</taxon>
        <taxon>Dikarya</taxon>
        <taxon>Ascomycota</taxon>
        <taxon>Pezizomycotina</taxon>
        <taxon>Dothideomycetes</taxon>
        <taxon>Pleosporomycetidae</taxon>
        <taxon>Pleosporales</taxon>
        <taxon>Pleosporineae</taxon>
        <taxon>Pleosporaceae</taxon>
        <taxon>Pyrenophora</taxon>
    </lineage>
</organism>
<evidence type="ECO:0000313" key="4">
    <source>
        <dbReference type="Proteomes" id="UP000265663"/>
    </source>
</evidence>
<dbReference type="Proteomes" id="UP000265663">
    <property type="component" value="Unassembled WGS sequence"/>
</dbReference>
<dbReference type="SUPFAM" id="SSF50630">
    <property type="entry name" value="Acid proteases"/>
    <property type="match status" value="1"/>
</dbReference>
<dbReference type="OrthoDB" id="5361565at2759"/>
<sequence length="600" mass="63619">MMTDPNLGTLLVQGLCCQIHATSDFAFWEGIRSCKWLAQTVPYHCFCLGQTTQSLRPAASSPGAYHSPSPFSLTPSTLSNNLFINNAAECGAATNSSCIGQLGGIYASATSTSFAEVDYAVWTGSRESIDLASASSYIFFDDAAAFGLKPAANKFPTFPMYTNGSTDTSADAFAMDEPSYRATLPLGMDSSFLNFLVDSGQASSRTYGLWAGSESEETPQDGLLIVGGYDESRIKSAATTFPMFSDCPTCAILTAITYDVGGKSTTLFADAADTLIVHLDPFSSDLKLPAAMLQALAAAEKTAVWNETSRHFELPTTPAPAGTITITLSDLGKPGGDASKPSVASYKSVIPVTELYSRPRAYNAAGVFEVNNATVYNMAVTNQTDSITIGTLGLPFFTQNYLVVDPDAKTFQLAPAVVAPADPKGADAKVKKVCHVLPGTKAQSQIAALAGGIAGAVVGTLLLVALFLFLRKRKSNATKTRHSRGDSDAPTATSQKPIVDRMTTNESSESKSLDLPRQAPPPPAMVLSDGTAFPSPRSGRVKSMRSDKDKDPRRGLVQDGFRKTDEENDGRLLDERPMGLCETIHSRGTLPRLAAEHAVG</sequence>